<comment type="caution">
    <text evidence="2">The sequence shown here is derived from an EMBL/GenBank/DDBJ whole genome shotgun (WGS) entry which is preliminary data.</text>
</comment>
<organism evidence="2 3">
    <name type="scientific">Robertmurraya beringensis</name>
    <dbReference type="NCBI Taxonomy" id="641660"/>
    <lineage>
        <taxon>Bacteria</taxon>
        <taxon>Bacillati</taxon>
        <taxon>Bacillota</taxon>
        <taxon>Bacilli</taxon>
        <taxon>Bacillales</taxon>
        <taxon>Bacillaceae</taxon>
        <taxon>Robertmurraya</taxon>
    </lineage>
</organism>
<keyword evidence="1" id="KW-0472">Membrane</keyword>
<proteinExistence type="predicted"/>
<evidence type="ECO:0000313" key="3">
    <source>
        <dbReference type="Proteomes" id="UP001589738"/>
    </source>
</evidence>
<gene>
    <name evidence="2" type="ORF">ACFFHF_17335</name>
</gene>
<evidence type="ECO:0000313" key="2">
    <source>
        <dbReference type="EMBL" id="MFC0476970.1"/>
    </source>
</evidence>
<keyword evidence="1" id="KW-0812">Transmembrane</keyword>
<feature type="transmembrane region" description="Helical" evidence="1">
    <location>
        <begin position="6"/>
        <end position="39"/>
    </location>
</feature>
<accession>A0ABV6KUG5</accession>
<protein>
    <submittedName>
        <fullName evidence="2">Uncharacterized protein</fullName>
    </submittedName>
</protein>
<sequence length="52" mass="5776">MNYLGILIGFIIAALILYFFDSTIELPAIIAIAIGLIVGEVIRRIRVKNKDT</sequence>
<dbReference type="EMBL" id="JBHLUU010000114">
    <property type="protein sequence ID" value="MFC0476970.1"/>
    <property type="molecule type" value="Genomic_DNA"/>
</dbReference>
<name>A0ABV6KUG5_9BACI</name>
<reference evidence="2 3" key="1">
    <citation type="submission" date="2024-09" db="EMBL/GenBank/DDBJ databases">
        <authorList>
            <person name="Sun Q."/>
            <person name="Mori K."/>
        </authorList>
    </citation>
    <scope>NUCLEOTIDE SEQUENCE [LARGE SCALE GENOMIC DNA]</scope>
    <source>
        <strain evidence="2 3">CGMCC 1.9126</strain>
    </source>
</reference>
<dbReference type="Proteomes" id="UP001589738">
    <property type="component" value="Unassembled WGS sequence"/>
</dbReference>
<evidence type="ECO:0000256" key="1">
    <source>
        <dbReference type="SAM" id="Phobius"/>
    </source>
</evidence>
<dbReference type="RefSeq" id="WP_160548900.1">
    <property type="nucleotide sequence ID" value="NZ_JBHLUU010000114.1"/>
</dbReference>
<keyword evidence="1" id="KW-1133">Transmembrane helix</keyword>
<keyword evidence="3" id="KW-1185">Reference proteome</keyword>